<dbReference type="STRING" id="1234409.C683_0746"/>
<dbReference type="InterPro" id="IPR052196">
    <property type="entry name" value="Bact_Kbp"/>
</dbReference>
<proteinExistence type="predicted"/>
<dbReference type="Gene3D" id="3.10.350.10">
    <property type="entry name" value="LysM domain"/>
    <property type="match status" value="1"/>
</dbReference>
<sequence>MKANKSLVLGTVLAAAGIGVCMTSGDAKADTVYTVQKGDTLYKISRKFAGDASLVQAIVEKNNIANPNMIFVGEKVTIPENANDTKSVKKSTNTYKSVAKAQTVKATPKAVKATPKATAPKQQNTYQAPKQNVAPQQTYQAPKQQQTYQAPKQQNTYQAPQHSGSEASAKSWIAMKESTNNYNARNGRYIGKYQLDAAYLNGDYSAANQERVAERYVKQRYGSWSKAKAFHEANGWY</sequence>
<feature type="region of interest" description="Disordered" evidence="1">
    <location>
        <begin position="106"/>
        <end position="164"/>
    </location>
</feature>
<evidence type="ECO:0000256" key="2">
    <source>
        <dbReference type="SAM" id="SignalP"/>
    </source>
</evidence>
<feature type="signal peptide" evidence="2">
    <location>
        <begin position="1"/>
        <end position="29"/>
    </location>
</feature>
<dbReference type="OrthoDB" id="117366at2"/>
<dbReference type="eggNOG" id="COG1388">
    <property type="taxonomic scope" value="Bacteria"/>
</dbReference>
<protein>
    <submittedName>
        <fullName evidence="4">Aggregation promoting factor</fullName>
    </submittedName>
</protein>
<keyword evidence="2" id="KW-0732">Signal</keyword>
<name>K8Z954_9ENTE</name>
<evidence type="ECO:0000259" key="3">
    <source>
        <dbReference type="PROSITE" id="PS51782"/>
    </source>
</evidence>
<dbReference type="EMBL" id="AMYT01000017">
    <property type="protein sequence ID" value="EKU27415.1"/>
    <property type="molecule type" value="Genomic_DNA"/>
</dbReference>
<evidence type="ECO:0000313" key="5">
    <source>
        <dbReference type="Proteomes" id="UP000016057"/>
    </source>
</evidence>
<feature type="compositionally biased region" description="Polar residues" evidence="1">
    <location>
        <begin position="155"/>
        <end position="164"/>
    </location>
</feature>
<dbReference type="PATRIC" id="fig|1234409.3.peg.697"/>
<keyword evidence="5" id="KW-1185">Reference proteome</keyword>
<dbReference type="PANTHER" id="PTHR34700">
    <property type="entry name" value="POTASSIUM BINDING PROTEIN KBP"/>
    <property type="match status" value="1"/>
</dbReference>
<evidence type="ECO:0000256" key="1">
    <source>
        <dbReference type="SAM" id="MobiDB-lite"/>
    </source>
</evidence>
<dbReference type="InterPro" id="IPR018392">
    <property type="entry name" value="LysM"/>
</dbReference>
<feature type="compositionally biased region" description="Polar residues" evidence="1">
    <location>
        <begin position="124"/>
        <end position="135"/>
    </location>
</feature>
<feature type="compositionally biased region" description="Low complexity" evidence="1">
    <location>
        <begin position="136"/>
        <end position="154"/>
    </location>
</feature>
<dbReference type="SUPFAM" id="SSF54106">
    <property type="entry name" value="LysM domain"/>
    <property type="match status" value="1"/>
</dbReference>
<dbReference type="RefSeq" id="WP_009490159.1">
    <property type="nucleotide sequence ID" value="NZ_AMYT01000017.1"/>
</dbReference>
<organism evidence="4 5">
    <name type="scientific">Catellicoccus marimammalium M35/04/3</name>
    <dbReference type="NCBI Taxonomy" id="1234409"/>
    <lineage>
        <taxon>Bacteria</taxon>
        <taxon>Bacillati</taxon>
        <taxon>Bacillota</taxon>
        <taxon>Bacilli</taxon>
        <taxon>Lactobacillales</taxon>
        <taxon>Enterococcaceae</taxon>
        <taxon>Catellicoccus</taxon>
    </lineage>
</organism>
<dbReference type="InterPro" id="IPR036779">
    <property type="entry name" value="LysM_dom_sf"/>
</dbReference>
<dbReference type="Proteomes" id="UP000016057">
    <property type="component" value="Unassembled WGS sequence"/>
</dbReference>
<feature type="compositionally biased region" description="Low complexity" evidence="1">
    <location>
        <begin position="106"/>
        <end position="123"/>
    </location>
</feature>
<dbReference type="PANTHER" id="PTHR34700:SF4">
    <property type="entry name" value="PHAGE-LIKE ELEMENT PBSX PROTEIN XKDP"/>
    <property type="match status" value="1"/>
</dbReference>
<evidence type="ECO:0000313" key="4">
    <source>
        <dbReference type="EMBL" id="EKU27415.1"/>
    </source>
</evidence>
<dbReference type="PROSITE" id="PS51782">
    <property type="entry name" value="LYSM"/>
    <property type="match status" value="1"/>
</dbReference>
<dbReference type="Pfam" id="PF01476">
    <property type="entry name" value="LysM"/>
    <property type="match status" value="1"/>
</dbReference>
<reference evidence="4 5" key="1">
    <citation type="journal article" date="2013" name="Genome Announc.">
        <title>Draft Genome Sequence of Catellicoccus marimammalium, a Novel Species Commonly Found in Gull Feces.</title>
        <authorList>
            <person name="Weigand M.R."/>
            <person name="Ryu H."/>
            <person name="Bozcek L."/>
            <person name="Konstantinidis K.T."/>
            <person name="Santo Domingo J.W."/>
        </authorList>
    </citation>
    <scope>NUCLEOTIDE SEQUENCE [LARGE SCALE GENOMIC DNA]</scope>
    <source>
        <strain evidence="4 5">M35/04/3</strain>
    </source>
</reference>
<accession>K8Z954</accession>
<dbReference type="CDD" id="cd00118">
    <property type="entry name" value="LysM"/>
    <property type="match status" value="1"/>
</dbReference>
<feature type="chain" id="PRO_5003925336" evidence="2">
    <location>
        <begin position="30"/>
        <end position="237"/>
    </location>
</feature>
<gene>
    <name evidence="4" type="ORF">C683_0746</name>
</gene>
<dbReference type="SMART" id="SM00257">
    <property type="entry name" value="LysM"/>
    <property type="match status" value="1"/>
</dbReference>
<comment type="caution">
    <text evidence="4">The sequence shown here is derived from an EMBL/GenBank/DDBJ whole genome shotgun (WGS) entry which is preliminary data.</text>
</comment>
<feature type="domain" description="LysM" evidence="3">
    <location>
        <begin position="31"/>
        <end position="78"/>
    </location>
</feature>
<dbReference type="AlphaFoldDB" id="K8Z954"/>